<accession>A0ABS6SQG0</accession>
<evidence type="ECO:0000313" key="4">
    <source>
        <dbReference type="Proteomes" id="UP000699975"/>
    </source>
</evidence>
<reference evidence="3 4" key="1">
    <citation type="submission" date="2021-04" db="EMBL/GenBank/DDBJ databases">
        <authorList>
            <person name="Pira H."/>
            <person name="Risdian C."/>
            <person name="Wink J."/>
        </authorList>
    </citation>
    <scope>NUCLEOTIDE SEQUENCE [LARGE SCALE GENOMIC DNA]</scope>
    <source>
        <strain evidence="3 4">WH131</strain>
    </source>
</reference>
<keyword evidence="1" id="KW-1133">Transmembrane helix</keyword>
<gene>
    <name evidence="3" type="ORF">KCG45_13970</name>
</gene>
<feature type="transmembrane region" description="Helical" evidence="1">
    <location>
        <begin position="38"/>
        <end position="65"/>
    </location>
</feature>
<evidence type="ECO:0000256" key="1">
    <source>
        <dbReference type="SAM" id="Phobius"/>
    </source>
</evidence>
<dbReference type="Proteomes" id="UP000699975">
    <property type="component" value="Unassembled WGS sequence"/>
</dbReference>
<keyword evidence="1" id="KW-0812">Transmembrane</keyword>
<dbReference type="InterPro" id="IPR008756">
    <property type="entry name" value="Peptidase_M56"/>
</dbReference>
<feature type="transmembrane region" description="Helical" evidence="1">
    <location>
        <begin position="6"/>
        <end position="26"/>
    </location>
</feature>
<protein>
    <recommendedName>
        <fullName evidence="2">Peptidase M56 domain-containing protein</fullName>
    </recommendedName>
</protein>
<dbReference type="InterPro" id="IPR052173">
    <property type="entry name" value="Beta-lactam_resp_regulator"/>
</dbReference>
<organism evidence="3 4">
    <name type="scientific">Erythrobacter ani</name>
    <dbReference type="NCBI Taxonomy" id="2827235"/>
    <lineage>
        <taxon>Bacteria</taxon>
        <taxon>Pseudomonadati</taxon>
        <taxon>Pseudomonadota</taxon>
        <taxon>Alphaproteobacteria</taxon>
        <taxon>Sphingomonadales</taxon>
        <taxon>Erythrobacteraceae</taxon>
        <taxon>Erythrobacter/Porphyrobacter group</taxon>
        <taxon>Erythrobacter</taxon>
    </lineage>
</organism>
<keyword evidence="4" id="KW-1185">Reference proteome</keyword>
<feature type="transmembrane region" description="Helical" evidence="1">
    <location>
        <begin position="105"/>
        <end position="122"/>
    </location>
</feature>
<evidence type="ECO:0000313" key="3">
    <source>
        <dbReference type="EMBL" id="MBV7267289.1"/>
    </source>
</evidence>
<dbReference type="Pfam" id="PF05569">
    <property type="entry name" value="Peptidase_M56"/>
    <property type="match status" value="1"/>
</dbReference>
<keyword evidence="1" id="KW-0472">Membrane</keyword>
<dbReference type="PANTHER" id="PTHR34978">
    <property type="entry name" value="POSSIBLE SENSOR-TRANSDUCER PROTEIN BLAR"/>
    <property type="match status" value="1"/>
</dbReference>
<evidence type="ECO:0000259" key="2">
    <source>
        <dbReference type="Pfam" id="PF05569"/>
    </source>
</evidence>
<sequence length="220" mass="23524">MTGLLFYAAASMVAGAIAFGATVLCARLAPTTRNWSGLWATALIVSAAIPLLGAIFTALSAWFPILEPTSTLLLPIGGPIDLSVFAGPGEGPAATPSDVATPPTLIVFAIIAGAVVCLARLYSGRRKAIGVSLRAHGPRQLRGHSYWISHEVDTAFAIVGVVPRRAPRIILPARIIEELPERELVLILRHEQAHIRRRDDQIGVMLRALTALTWFIHSCS</sequence>
<name>A0ABS6SQG0_9SPHN</name>
<comment type="caution">
    <text evidence="3">The sequence shown here is derived from an EMBL/GenBank/DDBJ whole genome shotgun (WGS) entry which is preliminary data.</text>
</comment>
<dbReference type="EMBL" id="JAGSPB010000003">
    <property type="protein sequence ID" value="MBV7267289.1"/>
    <property type="molecule type" value="Genomic_DNA"/>
</dbReference>
<proteinExistence type="predicted"/>
<feature type="domain" description="Peptidase M56" evidence="2">
    <location>
        <begin position="159"/>
        <end position="215"/>
    </location>
</feature>
<dbReference type="PANTHER" id="PTHR34978:SF3">
    <property type="entry name" value="SLR0241 PROTEIN"/>
    <property type="match status" value="1"/>
</dbReference>
<dbReference type="RefSeq" id="WP_218317911.1">
    <property type="nucleotide sequence ID" value="NZ_JAGSPB010000003.1"/>
</dbReference>